<sequence length="105" mass="12322">MYISSDESLINEEQKYPQIGFAMEKNDVENESLLMEQTLSPREKRRLELYDRVLEKVCNMNEMDKVGHFMKFVEGCIRKFPAAKQDEAIEAITNILNRMNKEISS</sequence>
<proteinExistence type="predicted"/>
<protein>
    <submittedName>
        <fullName evidence="1">Uncharacterized protein</fullName>
    </submittedName>
</protein>
<evidence type="ECO:0000313" key="1">
    <source>
        <dbReference type="EMBL" id="GIY62269.1"/>
    </source>
</evidence>
<reference evidence="1 2" key="1">
    <citation type="submission" date="2021-06" db="EMBL/GenBank/DDBJ databases">
        <title>Caerostris darwini draft genome.</title>
        <authorList>
            <person name="Kono N."/>
            <person name="Arakawa K."/>
        </authorList>
    </citation>
    <scope>NUCLEOTIDE SEQUENCE [LARGE SCALE GENOMIC DNA]</scope>
</reference>
<keyword evidence="2" id="KW-1185">Reference proteome</keyword>
<dbReference type="Proteomes" id="UP001054837">
    <property type="component" value="Unassembled WGS sequence"/>
</dbReference>
<name>A0AAV4UXU4_9ARAC</name>
<accession>A0AAV4UXU4</accession>
<comment type="caution">
    <text evidence="1">The sequence shown here is derived from an EMBL/GenBank/DDBJ whole genome shotgun (WGS) entry which is preliminary data.</text>
</comment>
<dbReference type="AlphaFoldDB" id="A0AAV4UXU4"/>
<evidence type="ECO:0000313" key="2">
    <source>
        <dbReference type="Proteomes" id="UP001054837"/>
    </source>
</evidence>
<organism evidence="1 2">
    <name type="scientific">Caerostris darwini</name>
    <dbReference type="NCBI Taxonomy" id="1538125"/>
    <lineage>
        <taxon>Eukaryota</taxon>
        <taxon>Metazoa</taxon>
        <taxon>Ecdysozoa</taxon>
        <taxon>Arthropoda</taxon>
        <taxon>Chelicerata</taxon>
        <taxon>Arachnida</taxon>
        <taxon>Araneae</taxon>
        <taxon>Araneomorphae</taxon>
        <taxon>Entelegynae</taxon>
        <taxon>Araneoidea</taxon>
        <taxon>Araneidae</taxon>
        <taxon>Caerostris</taxon>
    </lineage>
</organism>
<dbReference type="EMBL" id="BPLQ01012069">
    <property type="protein sequence ID" value="GIY62269.1"/>
    <property type="molecule type" value="Genomic_DNA"/>
</dbReference>
<gene>
    <name evidence="1" type="ORF">CDAR_481701</name>
</gene>